<evidence type="ECO:0000256" key="8">
    <source>
        <dbReference type="SAM" id="Phobius"/>
    </source>
</evidence>
<protein>
    <submittedName>
        <fullName evidence="11">Zinc transporter 1</fullName>
    </submittedName>
</protein>
<dbReference type="GO" id="GO:0006882">
    <property type="term" value="P:intracellular zinc ion homeostasis"/>
    <property type="evidence" value="ECO:0007669"/>
    <property type="project" value="TreeGrafter"/>
</dbReference>
<evidence type="ECO:0000256" key="3">
    <source>
        <dbReference type="ARBA" id="ARBA00022448"/>
    </source>
</evidence>
<keyword evidence="5" id="KW-0862">Zinc</keyword>
<keyword evidence="12" id="KW-1185">Reference proteome</keyword>
<keyword evidence="4 8" id="KW-0812">Transmembrane</keyword>
<dbReference type="Pfam" id="PF01545">
    <property type="entry name" value="Cation_efflux"/>
    <property type="match status" value="1"/>
</dbReference>
<organism evidence="11 12">
    <name type="scientific">Immersiella caudata</name>
    <dbReference type="NCBI Taxonomy" id="314043"/>
    <lineage>
        <taxon>Eukaryota</taxon>
        <taxon>Fungi</taxon>
        <taxon>Dikarya</taxon>
        <taxon>Ascomycota</taxon>
        <taxon>Pezizomycotina</taxon>
        <taxon>Sordariomycetes</taxon>
        <taxon>Sordariomycetidae</taxon>
        <taxon>Sordariales</taxon>
        <taxon>Lasiosphaeriaceae</taxon>
        <taxon>Immersiella</taxon>
    </lineage>
</organism>
<dbReference type="EMBL" id="JAULSU010000004">
    <property type="protein sequence ID" value="KAK0620344.1"/>
    <property type="molecule type" value="Genomic_DNA"/>
</dbReference>
<dbReference type="Pfam" id="PF16916">
    <property type="entry name" value="ZT_dimer"/>
    <property type="match status" value="1"/>
</dbReference>
<evidence type="ECO:0000313" key="11">
    <source>
        <dbReference type="EMBL" id="KAK0620344.1"/>
    </source>
</evidence>
<feature type="transmembrane region" description="Helical" evidence="8">
    <location>
        <begin position="80"/>
        <end position="102"/>
    </location>
</feature>
<reference evidence="11" key="1">
    <citation type="submission" date="2023-06" db="EMBL/GenBank/DDBJ databases">
        <title>Genome-scale phylogeny and comparative genomics of the fungal order Sordariales.</title>
        <authorList>
            <consortium name="Lawrence Berkeley National Laboratory"/>
            <person name="Hensen N."/>
            <person name="Bonometti L."/>
            <person name="Westerberg I."/>
            <person name="Brannstrom I.O."/>
            <person name="Guillou S."/>
            <person name="Cros-Aarteil S."/>
            <person name="Calhoun S."/>
            <person name="Haridas S."/>
            <person name="Kuo A."/>
            <person name="Mondo S."/>
            <person name="Pangilinan J."/>
            <person name="Riley R."/>
            <person name="Labutti K."/>
            <person name="Andreopoulos B."/>
            <person name="Lipzen A."/>
            <person name="Chen C."/>
            <person name="Yanf M."/>
            <person name="Daum C."/>
            <person name="Ng V."/>
            <person name="Clum A."/>
            <person name="Steindorff A."/>
            <person name="Ohm R."/>
            <person name="Martin F."/>
            <person name="Silar P."/>
            <person name="Natvig D."/>
            <person name="Lalanne C."/>
            <person name="Gautier V."/>
            <person name="Ament-Velasquez S.L."/>
            <person name="Kruys A."/>
            <person name="Hutchinson M.I."/>
            <person name="Powell A.J."/>
            <person name="Barry K."/>
            <person name="Miller A.N."/>
            <person name="Grigoriev I.V."/>
            <person name="Debuchy R."/>
            <person name="Gladieux P."/>
            <person name="Thoren M.H."/>
            <person name="Johannesson H."/>
        </authorList>
    </citation>
    <scope>NUCLEOTIDE SEQUENCE</scope>
    <source>
        <strain evidence="11">CBS 606.72</strain>
    </source>
</reference>
<feature type="transmembrane region" description="Helical" evidence="8">
    <location>
        <begin position="239"/>
        <end position="264"/>
    </location>
</feature>
<dbReference type="InterPro" id="IPR002524">
    <property type="entry name" value="Cation_efflux"/>
</dbReference>
<dbReference type="InterPro" id="IPR027469">
    <property type="entry name" value="Cation_efflux_TMD_sf"/>
</dbReference>
<feature type="transmembrane region" description="Helical" evidence="8">
    <location>
        <begin position="204"/>
        <end position="227"/>
    </location>
</feature>
<dbReference type="PANTHER" id="PTHR45820">
    <property type="entry name" value="FI23527P1"/>
    <property type="match status" value="1"/>
</dbReference>
<dbReference type="NCBIfam" id="TIGR01297">
    <property type="entry name" value="CDF"/>
    <property type="match status" value="1"/>
</dbReference>
<feature type="transmembrane region" description="Helical" evidence="8">
    <location>
        <begin position="42"/>
        <end position="60"/>
    </location>
</feature>
<feature type="transmembrane region" description="Helical" evidence="8">
    <location>
        <begin position="114"/>
        <end position="135"/>
    </location>
</feature>
<evidence type="ECO:0000259" key="9">
    <source>
        <dbReference type="Pfam" id="PF01545"/>
    </source>
</evidence>
<evidence type="ECO:0000256" key="5">
    <source>
        <dbReference type="ARBA" id="ARBA00022833"/>
    </source>
</evidence>
<keyword evidence="7 8" id="KW-0472">Membrane</keyword>
<dbReference type="SUPFAM" id="SSF161111">
    <property type="entry name" value="Cation efflux protein transmembrane domain-like"/>
    <property type="match status" value="1"/>
</dbReference>
<evidence type="ECO:0000256" key="4">
    <source>
        <dbReference type="ARBA" id="ARBA00022692"/>
    </source>
</evidence>
<feature type="transmembrane region" description="Helical" evidence="8">
    <location>
        <begin position="12"/>
        <end position="30"/>
    </location>
</feature>
<evidence type="ECO:0000256" key="7">
    <source>
        <dbReference type="ARBA" id="ARBA00023136"/>
    </source>
</evidence>
<dbReference type="InterPro" id="IPR036837">
    <property type="entry name" value="Cation_efflux_CTD_sf"/>
</dbReference>
<evidence type="ECO:0000256" key="6">
    <source>
        <dbReference type="ARBA" id="ARBA00022989"/>
    </source>
</evidence>
<dbReference type="InterPro" id="IPR058533">
    <property type="entry name" value="Cation_efflux_TM"/>
</dbReference>
<dbReference type="SUPFAM" id="SSF160240">
    <property type="entry name" value="Cation efflux protein cytoplasmic domain-like"/>
    <property type="match status" value="1"/>
</dbReference>
<evidence type="ECO:0000256" key="2">
    <source>
        <dbReference type="ARBA" id="ARBA00008873"/>
    </source>
</evidence>
<comment type="caution">
    <text evidence="11">The sequence shown here is derived from an EMBL/GenBank/DDBJ whole genome shotgun (WGS) entry which is preliminary data.</text>
</comment>
<dbReference type="PANTHER" id="PTHR45820:SF5">
    <property type="entry name" value="DIFFUSION FACILITATOR FAMILY METAL ION TRANSPORTER, PUTATIVE-RELATED"/>
    <property type="match status" value="1"/>
</dbReference>
<sequence length="417" mass="45415">MSFKLGARQRLIATIVIYLSFFVAELAVALSTRSLALTADAFHYLNDLIGFVVALVAQIVKDRKRPDQGPYTFGWQRAPIIGAFFNGAFLAALGVSIFFQSIERFLSTNTVNNAILVLVMGCVGLALNILSAVLLHDHHGHSHGHGHAHARDQGIDIQDAEDQRPPKDTASISSEDSFEFHRHHHHFKNSGNDTAKRDLGMLGVLTHVLCDAINNMGVIIAAAVMSFTTFESRFYADPAVSMGIAIMILISAMPLLSHSGAILLQSAPKLVDAKEVQEDLEMIPGVVSVHELHIWQLDENKTIASAHLVFSDSDTSRFMYRAQLARECLHAYGIHSATLQPEFLPRKEAIQYQETRKVPSCLGVCSIACSELSCCNEPRQGCKSGGRASSSAAEDVISDGVTTVTAYAASHDKTYSL</sequence>
<comment type="similarity">
    <text evidence="2">Belongs to the cation diffusion facilitator (CDF) transporter (TC 2.A.4) family. SLC30A subfamily.</text>
</comment>
<comment type="subcellular location">
    <subcellularLocation>
        <location evidence="1">Membrane</location>
        <topology evidence="1">Multi-pass membrane protein</topology>
    </subcellularLocation>
</comment>
<name>A0AA40C0M4_9PEZI</name>
<keyword evidence="3" id="KW-0813">Transport</keyword>
<evidence type="ECO:0000259" key="10">
    <source>
        <dbReference type="Pfam" id="PF16916"/>
    </source>
</evidence>
<dbReference type="Proteomes" id="UP001175000">
    <property type="component" value="Unassembled WGS sequence"/>
</dbReference>
<dbReference type="AlphaFoldDB" id="A0AA40C0M4"/>
<dbReference type="GO" id="GO:0016020">
    <property type="term" value="C:membrane"/>
    <property type="evidence" value="ECO:0007669"/>
    <property type="project" value="UniProtKB-SubCell"/>
</dbReference>
<accession>A0AA40C0M4</accession>
<proteinExistence type="inferred from homology"/>
<feature type="domain" description="Cation efflux protein transmembrane" evidence="9">
    <location>
        <begin position="11"/>
        <end position="264"/>
    </location>
</feature>
<dbReference type="InterPro" id="IPR027470">
    <property type="entry name" value="Cation_efflux_CTD"/>
</dbReference>
<dbReference type="Gene3D" id="1.20.1510.10">
    <property type="entry name" value="Cation efflux protein transmembrane domain"/>
    <property type="match status" value="1"/>
</dbReference>
<evidence type="ECO:0000313" key="12">
    <source>
        <dbReference type="Proteomes" id="UP001175000"/>
    </source>
</evidence>
<keyword evidence="6 8" id="KW-1133">Transmembrane helix</keyword>
<feature type="domain" description="Cation efflux protein cytoplasmic" evidence="10">
    <location>
        <begin position="272"/>
        <end position="342"/>
    </location>
</feature>
<evidence type="ECO:0000256" key="1">
    <source>
        <dbReference type="ARBA" id="ARBA00004141"/>
    </source>
</evidence>
<dbReference type="GO" id="GO:0005385">
    <property type="term" value="F:zinc ion transmembrane transporter activity"/>
    <property type="evidence" value="ECO:0007669"/>
    <property type="project" value="TreeGrafter"/>
</dbReference>
<gene>
    <name evidence="11" type="ORF">B0T14DRAFT_586596</name>
</gene>